<proteinExistence type="predicted"/>
<evidence type="ECO:0000313" key="2">
    <source>
        <dbReference type="EMBL" id="TGX52586.1"/>
    </source>
</evidence>
<evidence type="ECO:0000313" key="3">
    <source>
        <dbReference type="Proteomes" id="UP000306147"/>
    </source>
</evidence>
<dbReference type="OrthoDB" id="108890at2"/>
<evidence type="ECO:0000259" key="1">
    <source>
        <dbReference type="Pfam" id="PF09995"/>
    </source>
</evidence>
<dbReference type="PANTHER" id="PTHR36151:SF3">
    <property type="entry name" value="ER-BOUND OXYGENASE MPAB_MPAB'_RUBBER OXYGENASE CATALYTIC DOMAIN-CONTAINING PROTEIN"/>
    <property type="match status" value="1"/>
</dbReference>
<name>A0A4S1XCG7_9SPHN</name>
<organism evidence="2 3">
    <name type="scientific">Sphingomonas gei</name>
    <dbReference type="NCBI Taxonomy" id="1395960"/>
    <lineage>
        <taxon>Bacteria</taxon>
        <taxon>Pseudomonadati</taxon>
        <taxon>Pseudomonadota</taxon>
        <taxon>Alphaproteobacteria</taxon>
        <taxon>Sphingomonadales</taxon>
        <taxon>Sphingomonadaceae</taxon>
        <taxon>Sphingomonas</taxon>
    </lineage>
</organism>
<dbReference type="PANTHER" id="PTHR36151">
    <property type="entry name" value="BLR2777 PROTEIN"/>
    <property type="match status" value="1"/>
</dbReference>
<gene>
    <name evidence="2" type="ORF">E5A73_13085</name>
</gene>
<sequence length="288" mass="31504">MSPATQAARSLKSALIGQVRAVFNDKAKGEKPVQRNPERSMFGPRSVVWRVHGDVTTMMVGGVTALLLQMLHPAVLAGVWDHSSFRGDMLGRLRRTARFIAMTTYGAAEEAEVSIAKVRDVHTRVRGVLADGTPYAADDPRLLAWVHVTEAVSFLDAWRRYAEPGMSASDQDRYFAEFARVAEALGADPIPRSRAEADALIAEMRPELLVDARTREVARMVLDQPAPNLAVKPFQMLAFQAAVDLLPDWARRMHGLSGPGLATPAVRLGTGGIASTMRWAFRSSSSRD</sequence>
<dbReference type="AlphaFoldDB" id="A0A4S1XCG7"/>
<keyword evidence="3" id="KW-1185">Reference proteome</keyword>
<reference evidence="2 3" key="1">
    <citation type="submission" date="2019-04" db="EMBL/GenBank/DDBJ databases">
        <title>Sphingomonas psychrotolerans sp. nov., isolated from soil in the Tianshan Mountains, Xinjiang, China.</title>
        <authorList>
            <person name="Luo Y."/>
            <person name="Sheng H."/>
        </authorList>
    </citation>
    <scope>NUCLEOTIDE SEQUENCE [LARGE SCALE GENOMIC DNA]</scope>
    <source>
        <strain evidence="2 3">ZFGT-11</strain>
    </source>
</reference>
<dbReference type="InterPro" id="IPR018713">
    <property type="entry name" value="MPAB/Lcp_cat_dom"/>
</dbReference>
<dbReference type="GO" id="GO:0016491">
    <property type="term" value="F:oxidoreductase activity"/>
    <property type="evidence" value="ECO:0007669"/>
    <property type="project" value="InterPro"/>
</dbReference>
<dbReference type="Pfam" id="PF09995">
    <property type="entry name" value="MPAB_Lcp_cat"/>
    <property type="match status" value="1"/>
</dbReference>
<dbReference type="RefSeq" id="WP_135964297.1">
    <property type="nucleotide sequence ID" value="NZ_SRXT01000005.1"/>
</dbReference>
<protein>
    <submittedName>
        <fullName evidence="2">DUF2236 domain-containing protein</fullName>
    </submittedName>
</protein>
<dbReference type="EMBL" id="SRXT01000005">
    <property type="protein sequence ID" value="TGX52586.1"/>
    <property type="molecule type" value="Genomic_DNA"/>
</dbReference>
<accession>A0A4S1XCG7</accession>
<dbReference type="Proteomes" id="UP000306147">
    <property type="component" value="Unassembled WGS sequence"/>
</dbReference>
<feature type="domain" description="ER-bound oxygenase mpaB/mpaB'/Rubber oxygenase catalytic" evidence="1">
    <location>
        <begin position="49"/>
        <end position="266"/>
    </location>
</feature>
<comment type="caution">
    <text evidence="2">The sequence shown here is derived from an EMBL/GenBank/DDBJ whole genome shotgun (WGS) entry which is preliminary data.</text>
</comment>